<proteinExistence type="predicted"/>
<accession>A0A6J4VGW5</accession>
<sequence length="45" mass="4812">WPPVAARAAAAAPQRVITTGSCVCLRRQGRETLGRPCRAWVPSGH</sequence>
<evidence type="ECO:0000313" key="1">
    <source>
        <dbReference type="EMBL" id="CAA9579134.1"/>
    </source>
</evidence>
<protein>
    <submittedName>
        <fullName evidence="1">Uncharacterized protein</fullName>
    </submittedName>
</protein>
<gene>
    <name evidence="1" type="ORF">AVDCRST_MAG88-3122</name>
</gene>
<feature type="non-terminal residue" evidence="1">
    <location>
        <position position="1"/>
    </location>
</feature>
<dbReference type="AlphaFoldDB" id="A0A6J4VGW5"/>
<dbReference type="EMBL" id="CADCWM010000752">
    <property type="protein sequence ID" value="CAA9579134.1"/>
    <property type="molecule type" value="Genomic_DNA"/>
</dbReference>
<reference evidence="1" key="1">
    <citation type="submission" date="2020-02" db="EMBL/GenBank/DDBJ databases">
        <authorList>
            <person name="Meier V. D."/>
        </authorList>
    </citation>
    <scope>NUCLEOTIDE SEQUENCE</scope>
    <source>
        <strain evidence="1">AVDCRST_MAG88</strain>
    </source>
</reference>
<name>A0A6J4VGW5_9BACT</name>
<organism evidence="1">
    <name type="scientific">uncultured Thermomicrobiales bacterium</name>
    <dbReference type="NCBI Taxonomy" id="1645740"/>
    <lineage>
        <taxon>Bacteria</taxon>
        <taxon>Pseudomonadati</taxon>
        <taxon>Thermomicrobiota</taxon>
        <taxon>Thermomicrobia</taxon>
        <taxon>Thermomicrobiales</taxon>
        <taxon>environmental samples</taxon>
    </lineage>
</organism>
<feature type="non-terminal residue" evidence="1">
    <location>
        <position position="45"/>
    </location>
</feature>